<reference evidence="4" key="1">
    <citation type="submission" date="2020-05" db="EMBL/GenBank/DDBJ databases">
        <title>Sulfur intermediates as new biogeochemical hubs in an aquatic model microbial ecosystem.</title>
        <authorList>
            <person name="Vigneron A."/>
        </authorList>
    </citation>
    <scope>NUCLEOTIDE SEQUENCE</scope>
    <source>
        <strain evidence="4">Bin.250</strain>
    </source>
</reference>
<sequence length="413" mass="45719">MTILFLLFAILIGVLAFNLFRPVYRHSGLSVASFMAGWLIGELALHHIAWQVALVLLFAWGGAINGFIGAAGLAICVASWLGMGWFYQRGDRAKEALQTALTAGLGSDYENQIDDSLRAHFPLEVDADNIMNPLHNLNSSVEVIKDIAFGSHGQKLDVYRPRRALQNSPVLLQIHGGAWTEKMGSKNEQAIPLMSHMAMRDWICVSIDYRLSPKATFPEHIIDCKEGLAWVKAQIKDYGGNPDFIILTGGSAGGHLSALLGLTPNDPAFQPGFEDIDTRVQGVVPFYGIYDLTDEYQLQQNASQRKLFEESVLKLSLDANLAQYQAVSPLSRINADAPPFLIIHGDKDSLVPVAYARLFAGKLREVSKQPVAYAEIADAQHAFDMFPSLRSEHVKQGVERFLAYLYSQYLKQQ</sequence>
<keyword evidence="1 4" id="KW-0378">Hydrolase</keyword>
<keyword evidence="2" id="KW-0812">Transmembrane</keyword>
<dbReference type="AlphaFoldDB" id="A0A972W040"/>
<dbReference type="SUPFAM" id="SSF53474">
    <property type="entry name" value="alpha/beta-Hydrolases"/>
    <property type="match status" value="1"/>
</dbReference>
<evidence type="ECO:0000313" key="5">
    <source>
        <dbReference type="Proteomes" id="UP000754644"/>
    </source>
</evidence>
<proteinExistence type="predicted"/>
<dbReference type="Proteomes" id="UP000754644">
    <property type="component" value="Unassembled WGS sequence"/>
</dbReference>
<feature type="transmembrane region" description="Helical" evidence="2">
    <location>
        <begin position="32"/>
        <end position="60"/>
    </location>
</feature>
<comment type="caution">
    <text evidence="4">The sequence shown here is derived from an EMBL/GenBank/DDBJ whole genome shotgun (WGS) entry which is preliminary data.</text>
</comment>
<name>A0A972W040_9GAMM</name>
<keyword evidence="2" id="KW-0472">Membrane</keyword>
<dbReference type="PANTHER" id="PTHR48081:SF33">
    <property type="entry name" value="KYNURENINE FORMAMIDASE"/>
    <property type="match status" value="1"/>
</dbReference>
<dbReference type="PANTHER" id="PTHR48081">
    <property type="entry name" value="AB HYDROLASE SUPERFAMILY PROTEIN C4A8.06C"/>
    <property type="match status" value="1"/>
</dbReference>
<feature type="domain" description="BD-FAE-like" evidence="3">
    <location>
        <begin position="156"/>
        <end position="363"/>
    </location>
</feature>
<dbReference type="GO" id="GO:0016787">
    <property type="term" value="F:hydrolase activity"/>
    <property type="evidence" value="ECO:0007669"/>
    <property type="project" value="UniProtKB-KW"/>
</dbReference>
<protein>
    <submittedName>
        <fullName evidence="4">Alpha/beta hydrolase</fullName>
    </submittedName>
</protein>
<dbReference type="EMBL" id="JABMOJ010000551">
    <property type="protein sequence ID" value="NQV66636.1"/>
    <property type="molecule type" value="Genomic_DNA"/>
</dbReference>
<feature type="transmembrane region" description="Helical" evidence="2">
    <location>
        <begin position="67"/>
        <end position="87"/>
    </location>
</feature>
<organism evidence="4 5">
    <name type="scientific">SAR86 cluster bacterium</name>
    <dbReference type="NCBI Taxonomy" id="2030880"/>
    <lineage>
        <taxon>Bacteria</taxon>
        <taxon>Pseudomonadati</taxon>
        <taxon>Pseudomonadota</taxon>
        <taxon>Gammaproteobacteria</taxon>
        <taxon>SAR86 cluster</taxon>
    </lineage>
</organism>
<accession>A0A972W040</accession>
<dbReference type="InterPro" id="IPR049492">
    <property type="entry name" value="BD-FAE-like_dom"/>
</dbReference>
<dbReference type="InterPro" id="IPR050300">
    <property type="entry name" value="GDXG_lipolytic_enzyme"/>
</dbReference>
<evidence type="ECO:0000256" key="1">
    <source>
        <dbReference type="ARBA" id="ARBA00022801"/>
    </source>
</evidence>
<evidence type="ECO:0000256" key="2">
    <source>
        <dbReference type="SAM" id="Phobius"/>
    </source>
</evidence>
<dbReference type="InterPro" id="IPR029058">
    <property type="entry name" value="AB_hydrolase_fold"/>
</dbReference>
<evidence type="ECO:0000259" key="3">
    <source>
        <dbReference type="Pfam" id="PF20434"/>
    </source>
</evidence>
<dbReference type="Gene3D" id="3.40.50.1820">
    <property type="entry name" value="alpha/beta hydrolase"/>
    <property type="match status" value="1"/>
</dbReference>
<evidence type="ECO:0000313" key="4">
    <source>
        <dbReference type="EMBL" id="NQV66636.1"/>
    </source>
</evidence>
<dbReference type="Pfam" id="PF20434">
    <property type="entry name" value="BD-FAE"/>
    <property type="match status" value="1"/>
</dbReference>
<gene>
    <name evidence="4" type="ORF">HQ497_14860</name>
</gene>
<keyword evidence="2" id="KW-1133">Transmembrane helix</keyword>